<evidence type="ECO:0000313" key="2">
    <source>
        <dbReference type="EMBL" id="GGU88904.1"/>
    </source>
</evidence>
<reference evidence="2" key="1">
    <citation type="journal article" date="2014" name="Int. J. Syst. Evol. Microbiol.">
        <title>Complete genome sequence of Corynebacterium casei LMG S-19264T (=DSM 44701T), isolated from a smear-ripened cheese.</title>
        <authorList>
            <consortium name="US DOE Joint Genome Institute (JGI-PGF)"/>
            <person name="Walter F."/>
            <person name="Albersmeier A."/>
            <person name="Kalinowski J."/>
            <person name="Ruckert C."/>
        </authorList>
    </citation>
    <scope>NUCLEOTIDE SEQUENCE</scope>
    <source>
        <strain evidence="2">JCM 4434</strain>
    </source>
</reference>
<name>A0A8H9HUJ8_KITAU</name>
<dbReference type="GeneID" id="97487740"/>
<dbReference type="AlphaFoldDB" id="A0A8H9HUJ8"/>
<sequence length="55" mass="5846">MTDMSERSEVSSTAHEEDVRAADPEEGITSMQNLHAQDTSPAEGDSTPDEPGANN</sequence>
<evidence type="ECO:0000313" key="3">
    <source>
        <dbReference type="Proteomes" id="UP000610124"/>
    </source>
</evidence>
<proteinExistence type="predicted"/>
<feature type="region of interest" description="Disordered" evidence="1">
    <location>
        <begin position="1"/>
        <end position="55"/>
    </location>
</feature>
<gene>
    <name evidence="2" type="ORF">GCM10010502_47340</name>
</gene>
<comment type="caution">
    <text evidence="2">The sequence shown here is derived from an EMBL/GenBank/DDBJ whole genome shotgun (WGS) entry which is preliminary data.</text>
</comment>
<accession>A0A8H9HUJ8</accession>
<feature type="compositionally biased region" description="Polar residues" evidence="1">
    <location>
        <begin position="29"/>
        <end position="40"/>
    </location>
</feature>
<dbReference type="RefSeq" id="WP_157881785.1">
    <property type="nucleotide sequence ID" value="NZ_BMUB01000011.1"/>
</dbReference>
<reference evidence="2" key="2">
    <citation type="submission" date="2020-09" db="EMBL/GenBank/DDBJ databases">
        <authorList>
            <person name="Sun Q."/>
            <person name="Ohkuma M."/>
        </authorList>
    </citation>
    <scope>NUCLEOTIDE SEQUENCE</scope>
    <source>
        <strain evidence="2">JCM 4434</strain>
    </source>
</reference>
<dbReference type="EMBL" id="BMUB01000011">
    <property type="protein sequence ID" value="GGU88904.1"/>
    <property type="molecule type" value="Genomic_DNA"/>
</dbReference>
<dbReference type="Proteomes" id="UP000610124">
    <property type="component" value="Unassembled WGS sequence"/>
</dbReference>
<protein>
    <submittedName>
        <fullName evidence="2">Uncharacterized protein</fullName>
    </submittedName>
</protein>
<feature type="compositionally biased region" description="Basic and acidic residues" evidence="1">
    <location>
        <begin position="1"/>
        <end position="23"/>
    </location>
</feature>
<evidence type="ECO:0000256" key="1">
    <source>
        <dbReference type="SAM" id="MobiDB-lite"/>
    </source>
</evidence>
<organism evidence="2 3">
    <name type="scientific">Kitasatospora aureofaciens</name>
    <name type="common">Streptomyces aureofaciens</name>
    <dbReference type="NCBI Taxonomy" id="1894"/>
    <lineage>
        <taxon>Bacteria</taxon>
        <taxon>Bacillati</taxon>
        <taxon>Actinomycetota</taxon>
        <taxon>Actinomycetes</taxon>
        <taxon>Kitasatosporales</taxon>
        <taxon>Streptomycetaceae</taxon>
        <taxon>Kitasatospora</taxon>
    </lineage>
</organism>